<proteinExistence type="predicted"/>
<sequence>MTGVNEERTLLAELKFQLVSVLWELKFRRLVRALKANFNPAQPRDEHGRWTDENRRKIARGEGINDSRIISDATPDGWILGAEYAAADGHHFVPRGVFGKEKYGFTSEVLEIFKKETTGQLKDPTSNRYDTMHREYNDAVEEALDRFMKNNSIGRGQMTPDEARSFASEIRRSDEPRIRQFNRRVYMREIMRSLRYFRGRE</sequence>
<comment type="caution">
    <text evidence="1">The sequence shown here is derived from an EMBL/GenBank/DDBJ whole genome shotgun (WGS) entry which is preliminary data.</text>
</comment>
<reference evidence="1 2" key="1">
    <citation type="submission" date="2020-08" db="EMBL/GenBank/DDBJ databases">
        <title>Genomic Encyclopedia of Type Strains, Phase IV (KMG-IV): sequencing the most valuable type-strain genomes for metagenomic binning, comparative biology and taxonomic classification.</title>
        <authorList>
            <person name="Goeker M."/>
        </authorList>
    </citation>
    <scope>NUCLEOTIDE SEQUENCE [LARGE SCALE GENOMIC DNA]</scope>
    <source>
        <strain evidence="1 2">DSM 17498</strain>
    </source>
</reference>
<dbReference type="Proteomes" id="UP000521227">
    <property type="component" value="Unassembled WGS sequence"/>
</dbReference>
<dbReference type="AlphaFoldDB" id="A0A840MRK9"/>
<gene>
    <name evidence="1" type="ORF">HNQ36_000561</name>
</gene>
<evidence type="ECO:0000313" key="2">
    <source>
        <dbReference type="Proteomes" id="UP000521227"/>
    </source>
</evidence>
<accession>A0A840MRK9</accession>
<dbReference type="RefSeq" id="WP_184082412.1">
    <property type="nucleotide sequence ID" value="NZ_JACHIJ010000001.1"/>
</dbReference>
<dbReference type="EMBL" id="JACHIJ010000001">
    <property type="protein sequence ID" value="MBB5050613.1"/>
    <property type="molecule type" value="Genomic_DNA"/>
</dbReference>
<name>A0A840MRK9_9BRAD</name>
<evidence type="ECO:0000313" key="1">
    <source>
        <dbReference type="EMBL" id="MBB5050613.1"/>
    </source>
</evidence>
<organism evidence="1 2">
    <name type="scientific">Afipia massiliensis</name>
    <dbReference type="NCBI Taxonomy" id="211460"/>
    <lineage>
        <taxon>Bacteria</taxon>
        <taxon>Pseudomonadati</taxon>
        <taxon>Pseudomonadota</taxon>
        <taxon>Alphaproteobacteria</taxon>
        <taxon>Hyphomicrobiales</taxon>
        <taxon>Nitrobacteraceae</taxon>
        <taxon>Afipia</taxon>
    </lineage>
</organism>
<protein>
    <submittedName>
        <fullName evidence="1">Uncharacterized protein</fullName>
    </submittedName>
</protein>